<proteinExistence type="predicted"/>
<organism evidence="1">
    <name type="scientific">Anopheles coluzzii</name>
    <name type="common">African malaria mosquito</name>
    <dbReference type="NCBI Taxonomy" id="1518534"/>
    <lineage>
        <taxon>Eukaryota</taxon>
        <taxon>Metazoa</taxon>
        <taxon>Ecdysozoa</taxon>
        <taxon>Arthropoda</taxon>
        <taxon>Hexapoda</taxon>
        <taxon>Insecta</taxon>
        <taxon>Pterygota</taxon>
        <taxon>Neoptera</taxon>
        <taxon>Endopterygota</taxon>
        <taxon>Diptera</taxon>
        <taxon>Nematocera</taxon>
        <taxon>Culicoidea</taxon>
        <taxon>Culicidae</taxon>
        <taxon>Anophelinae</taxon>
        <taxon>Anopheles</taxon>
    </lineage>
</organism>
<dbReference type="Proteomes" id="UP000075882">
    <property type="component" value="Unassembled WGS sequence"/>
</dbReference>
<name>A0A8W7PXN2_ANOCL</name>
<reference evidence="1" key="1">
    <citation type="submission" date="2022-08" db="UniProtKB">
        <authorList>
            <consortium name="EnsemblMetazoa"/>
        </authorList>
    </citation>
    <scope>IDENTIFICATION</scope>
</reference>
<dbReference type="EnsemblMetazoa" id="ACOM039417-RA">
    <property type="protein sequence ID" value="ACOM039417-PA.1"/>
    <property type="gene ID" value="ACOM039417"/>
</dbReference>
<dbReference type="AlphaFoldDB" id="A0A8W7PXN2"/>
<accession>A0A8W7PXN2</accession>
<evidence type="ECO:0000313" key="1">
    <source>
        <dbReference type="EnsemblMetazoa" id="ACOM039417-PA.1"/>
    </source>
</evidence>
<protein>
    <submittedName>
        <fullName evidence="1">Uncharacterized protein</fullName>
    </submittedName>
</protein>
<sequence>MFLPPVSFLQTRATREYTALPQLMYSTAISRKKKYTYSPMSNEPTNGASALLPPLLQVEMSCTYQGRQAAGIALVHVDGGRVVDGIVGTLGDAEPDPGHILRTGQLPGKLGDVSQWEKSKPADAYTESGHGCSVVSRSGLHLCVCV</sequence>